<feature type="domain" description="Bicarbonate transporter-like transmembrane" evidence="8">
    <location>
        <begin position="26"/>
        <end position="196"/>
    </location>
</feature>
<dbReference type="AlphaFoldDB" id="A0A1W9ZJV7"/>
<feature type="transmembrane region" description="Helical" evidence="7">
    <location>
        <begin position="53"/>
        <end position="77"/>
    </location>
</feature>
<protein>
    <submittedName>
        <fullName evidence="9">HCO3-transporter</fullName>
    </submittedName>
</protein>
<dbReference type="PRINTS" id="PR01231">
    <property type="entry name" value="HCO3TRNSPORT"/>
</dbReference>
<feature type="transmembrane region" description="Helical" evidence="7">
    <location>
        <begin position="468"/>
        <end position="490"/>
    </location>
</feature>
<feature type="transmembrane region" description="Helical" evidence="7">
    <location>
        <begin position="167"/>
        <end position="188"/>
    </location>
</feature>
<evidence type="ECO:0000259" key="8">
    <source>
        <dbReference type="Pfam" id="PF00955"/>
    </source>
</evidence>
<organism evidence="9 10">
    <name type="scientific">Mycobacterium angelicum</name>
    <dbReference type="NCBI Taxonomy" id="470074"/>
    <lineage>
        <taxon>Bacteria</taxon>
        <taxon>Bacillati</taxon>
        <taxon>Actinomycetota</taxon>
        <taxon>Actinomycetes</taxon>
        <taxon>Mycobacteriales</taxon>
        <taxon>Mycobacteriaceae</taxon>
        <taxon>Mycobacterium</taxon>
    </lineage>
</organism>
<dbReference type="OrthoDB" id="233552at2"/>
<dbReference type="GO" id="GO:0006820">
    <property type="term" value="P:monoatomic anion transport"/>
    <property type="evidence" value="ECO:0007669"/>
    <property type="project" value="InterPro"/>
</dbReference>
<feature type="transmembrane region" description="Helical" evidence="7">
    <location>
        <begin position="200"/>
        <end position="216"/>
    </location>
</feature>
<dbReference type="GO" id="GO:0050801">
    <property type="term" value="P:monoatomic ion homeostasis"/>
    <property type="evidence" value="ECO:0007669"/>
    <property type="project" value="TreeGrafter"/>
</dbReference>
<feature type="transmembrane region" description="Helical" evidence="7">
    <location>
        <begin position="236"/>
        <end position="255"/>
    </location>
</feature>
<evidence type="ECO:0000256" key="3">
    <source>
        <dbReference type="ARBA" id="ARBA00022475"/>
    </source>
</evidence>
<dbReference type="Gene3D" id="1.10.287.570">
    <property type="entry name" value="Helical hairpin bin"/>
    <property type="match status" value="1"/>
</dbReference>
<evidence type="ECO:0000256" key="6">
    <source>
        <dbReference type="ARBA" id="ARBA00023136"/>
    </source>
</evidence>
<dbReference type="EMBL" id="MVHE01000043">
    <property type="protein sequence ID" value="ORA16636.1"/>
    <property type="molecule type" value="Genomic_DNA"/>
</dbReference>
<feature type="transmembrane region" description="Helical" evidence="7">
    <location>
        <begin position="326"/>
        <end position="350"/>
    </location>
</feature>
<sequence>MSSRRSSVSDAPQAHEVGLLTYTGRLGGGLWADVQRKLPFYTTDFKDGLHSKAVASVSFLFFACLANAIAFGGLTSVMTDGEIGIVEMIVATAFGGILFALLSAQPLTILGGTGPIVIFTGLLYTMCRRFDLPFLPVYAWVGVWSGVLMLVLAVTDASALMRFFTRFVDEIFAVLIAVIFIVEAARSVVSPFTASPRNDATALMTMVLALGTFLLARNFKTFLQTRYIQRRFREFVADFGPTIAIALMTIFALALPEVKVADVAIPDHFGTTTGRPWLVDMFSVPVWLILACLGPAILVTVLLFLDQNITTRLVNSPSHALRKGGGYHLDLAVVAVITAVCSVFGLPWIVAATVHSLNHIKSLATTRRPVETYLSQGFGANQSEDDDSGAERILAVRENRVSPLAIHLLVAASIFMLPVIKKVPIEVLFGLFLFMGFATLNGTDFYARLKLWLTDRNLYPNTHYVRHVPWKVIHVFTFVQVLCLVVLWILKSSPVGILFPLFIAMLVPLRLLLNRWFQAEHLALLDANEQADDESMGDFRP</sequence>
<keyword evidence="10" id="KW-1185">Reference proteome</keyword>
<feature type="domain" description="Bicarbonate transporter-like transmembrane" evidence="8">
    <location>
        <begin position="198"/>
        <end position="529"/>
    </location>
</feature>
<keyword evidence="2" id="KW-0813">Transport</keyword>
<feature type="transmembrane region" description="Helical" evidence="7">
    <location>
        <begin position="497"/>
        <end position="517"/>
    </location>
</feature>
<dbReference type="PANTHER" id="PTHR11453:SF127">
    <property type="entry name" value="SOLUTE CARRIER FAMILY 4 MEMBER 11"/>
    <property type="match status" value="1"/>
</dbReference>
<proteinExistence type="predicted"/>
<keyword evidence="6 7" id="KW-0472">Membrane</keyword>
<evidence type="ECO:0000256" key="4">
    <source>
        <dbReference type="ARBA" id="ARBA00022692"/>
    </source>
</evidence>
<comment type="caution">
    <text evidence="9">The sequence shown here is derived from an EMBL/GenBank/DDBJ whole genome shotgun (WGS) entry which is preliminary data.</text>
</comment>
<dbReference type="InterPro" id="IPR003020">
    <property type="entry name" value="HCO3_transpt_euk"/>
</dbReference>
<dbReference type="PANTHER" id="PTHR11453">
    <property type="entry name" value="ANION EXCHANGE PROTEIN"/>
    <property type="match status" value="1"/>
</dbReference>
<evidence type="ECO:0000256" key="7">
    <source>
        <dbReference type="SAM" id="Phobius"/>
    </source>
</evidence>
<keyword evidence="3" id="KW-1003">Cell membrane</keyword>
<reference evidence="9 10" key="1">
    <citation type="submission" date="2017-02" db="EMBL/GenBank/DDBJ databases">
        <title>The new phylogeny of genus Mycobacterium.</title>
        <authorList>
            <person name="Tortoli E."/>
            <person name="Trovato A."/>
            <person name="Cirillo D.M."/>
        </authorList>
    </citation>
    <scope>NUCLEOTIDE SEQUENCE [LARGE SCALE GENOMIC DNA]</scope>
    <source>
        <strain evidence="9 10">DSM 45057</strain>
    </source>
</reference>
<dbReference type="GO" id="GO:0005886">
    <property type="term" value="C:plasma membrane"/>
    <property type="evidence" value="ECO:0007669"/>
    <property type="project" value="UniProtKB-SubCell"/>
</dbReference>
<feature type="transmembrane region" description="Helical" evidence="7">
    <location>
        <begin position="137"/>
        <end position="155"/>
    </location>
</feature>
<evidence type="ECO:0000256" key="2">
    <source>
        <dbReference type="ARBA" id="ARBA00022448"/>
    </source>
</evidence>
<comment type="subcellular location">
    <subcellularLocation>
        <location evidence="1">Cell membrane</location>
        <topology evidence="1">Multi-pass membrane protein</topology>
    </subcellularLocation>
</comment>
<keyword evidence="4 7" id="KW-0812">Transmembrane</keyword>
<name>A0A1W9ZJV7_MYCAN</name>
<evidence type="ECO:0000256" key="5">
    <source>
        <dbReference type="ARBA" id="ARBA00022989"/>
    </source>
</evidence>
<evidence type="ECO:0000256" key="1">
    <source>
        <dbReference type="ARBA" id="ARBA00004651"/>
    </source>
</evidence>
<evidence type="ECO:0000313" key="9">
    <source>
        <dbReference type="EMBL" id="ORA16636.1"/>
    </source>
</evidence>
<dbReference type="InterPro" id="IPR011531">
    <property type="entry name" value="HCO3_transpt-like_TM_dom"/>
</dbReference>
<evidence type="ECO:0000313" key="10">
    <source>
        <dbReference type="Proteomes" id="UP000192284"/>
    </source>
</evidence>
<gene>
    <name evidence="9" type="ORF">BST12_20375</name>
</gene>
<feature type="transmembrane region" description="Helical" evidence="7">
    <location>
        <begin position="107"/>
        <end position="125"/>
    </location>
</feature>
<keyword evidence="5 7" id="KW-1133">Transmembrane helix</keyword>
<accession>A0A1W9ZJV7</accession>
<dbReference type="FunFam" id="1.10.287.570:FF:000001">
    <property type="entry name" value="Anion exchange protein"/>
    <property type="match status" value="1"/>
</dbReference>
<dbReference type="Pfam" id="PF00955">
    <property type="entry name" value="HCO3_cotransp"/>
    <property type="match status" value="2"/>
</dbReference>
<feature type="transmembrane region" description="Helical" evidence="7">
    <location>
        <begin position="284"/>
        <end position="305"/>
    </location>
</feature>
<dbReference type="Proteomes" id="UP000192284">
    <property type="component" value="Unassembled WGS sequence"/>
</dbReference>
<dbReference type="GO" id="GO:0005452">
    <property type="term" value="F:solute:inorganic anion antiporter activity"/>
    <property type="evidence" value="ECO:0007669"/>
    <property type="project" value="InterPro"/>
</dbReference>
<feature type="transmembrane region" description="Helical" evidence="7">
    <location>
        <begin position="83"/>
        <end position="102"/>
    </location>
</feature>
<feature type="transmembrane region" description="Helical" evidence="7">
    <location>
        <begin position="427"/>
        <end position="448"/>
    </location>
</feature>